<gene>
    <name evidence="2" type="ORF">AUJ59_02630</name>
</gene>
<evidence type="ECO:0000313" key="2">
    <source>
        <dbReference type="EMBL" id="OIN88990.1"/>
    </source>
</evidence>
<organism evidence="2 3">
    <name type="scientific">Candidatus Beckwithbacteria bacterium CG1_02_47_37</name>
    <dbReference type="NCBI Taxonomy" id="1805034"/>
    <lineage>
        <taxon>Bacteria</taxon>
        <taxon>Candidatus Beckwithiibacteriota</taxon>
    </lineage>
</organism>
<dbReference type="SUPFAM" id="SSF47598">
    <property type="entry name" value="Ribbon-helix-helix"/>
    <property type="match status" value="1"/>
</dbReference>
<comment type="caution">
    <text evidence="2">The sequence shown here is derived from an EMBL/GenBank/DDBJ whole genome shotgun (WGS) entry which is preliminary data.</text>
</comment>
<sequence>MTETTSITRNTQVISISLPPVIARILDKIRRELGQSRSSFIARLIKDYQAERDWEEIYRLGRQTAKKFGIKSEADVLRILND</sequence>
<dbReference type="Pfam" id="PF01402">
    <property type="entry name" value="RHH_1"/>
    <property type="match status" value="1"/>
</dbReference>
<dbReference type="GO" id="GO:0006355">
    <property type="term" value="P:regulation of DNA-templated transcription"/>
    <property type="evidence" value="ECO:0007669"/>
    <property type="project" value="InterPro"/>
</dbReference>
<dbReference type="InterPro" id="IPR002145">
    <property type="entry name" value="CopG"/>
</dbReference>
<evidence type="ECO:0000259" key="1">
    <source>
        <dbReference type="Pfam" id="PF01402"/>
    </source>
</evidence>
<dbReference type="Proteomes" id="UP000183144">
    <property type="component" value="Unassembled WGS sequence"/>
</dbReference>
<accession>A0A1J4RSX0</accession>
<name>A0A1J4RSX0_9BACT</name>
<dbReference type="Gene3D" id="1.10.1220.10">
    <property type="entry name" value="Met repressor-like"/>
    <property type="match status" value="1"/>
</dbReference>
<proteinExistence type="predicted"/>
<evidence type="ECO:0000313" key="3">
    <source>
        <dbReference type="Proteomes" id="UP000183144"/>
    </source>
</evidence>
<dbReference type="InterPro" id="IPR010985">
    <property type="entry name" value="Ribbon_hlx_hlx"/>
</dbReference>
<dbReference type="STRING" id="1805034.AUJ59_02630"/>
<dbReference type="AlphaFoldDB" id="A0A1J4RSX0"/>
<feature type="domain" description="Ribbon-helix-helix protein CopG" evidence="1">
    <location>
        <begin position="13"/>
        <end position="48"/>
    </location>
</feature>
<dbReference type="EMBL" id="MNUI01000047">
    <property type="protein sequence ID" value="OIN88990.1"/>
    <property type="molecule type" value="Genomic_DNA"/>
</dbReference>
<reference evidence="2 3" key="1">
    <citation type="journal article" date="2016" name="Environ. Microbiol.">
        <title>Genomic resolution of a cold subsurface aquifer community provides metabolic insights for novel microbes adapted to high CO concentrations.</title>
        <authorList>
            <person name="Probst A.J."/>
            <person name="Castelle C.J."/>
            <person name="Singh A."/>
            <person name="Brown C.T."/>
            <person name="Anantharaman K."/>
            <person name="Sharon I."/>
            <person name="Hug L.A."/>
            <person name="Burstein D."/>
            <person name="Emerson J.B."/>
            <person name="Thomas B.C."/>
            <person name="Banfield J.F."/>
        </authorList>
    </citation>
    <scope>NUCLEOTIDE SEQUENCE [LARGE SCALE GENOMIC DNA]</scope>
    <source>
        <strain evidence="2">CG1_02_47_37</strain>
    </source>
</reference>
<dbReference type="InterPro" id="IPR013321">
    <property type="entry name" value="Arc_rbn_hlx_hlx"/>
</dbReference>
<protein>
    <recommendedName>
        <fullName evidence="1">Ribbon-helix-helix protein CopG domain-containing protein</fullName>
    </recommendedName>
</protein>